<gene>
    <name evidence="2" type="ORF">TGP89_307630</name>
</gene>
<sequence>MSRITSLIAEELPLHHLIPDELTPVLTAELQNVTCSPTVAKLTCALAHFLVFLLFRQSRTQRSGCQELRLRVQGEDAPVDGTAPAHPQTATLCGTFPKSGNTGVSGTGRRDHYAPEEVTQNSQTGTEVGGSFECQKHQTLSGARRSLSSSSLAQTQVTQP</sequence>
<feature type="region of interest" description="Disordered" evidence="1">
    <location>
        <begin position="77"/>
        <end position="160"/>
    </location>
</feature>
<proteinExistence type="predicted"/>
<accession>A0A086J6S0</accession>
<name>A0A086J6S0_TOXGO</name>
<reference evidence="2 3" key="1">
    <citation type="submission" date="2014-03" db="EMBL/GenBank/DDBJ databases">
        <authorList>
            <person name="Sibley D."/>
            <person name="Venepally P."/>
            <person name="Karamycheva S."/>
            <person name="Hadjithomas M."/>
            <person name="Khan A."/>
            <person name="Brunk B."/>
            <person name="Roos D."/>
            <person name="Caler E."/>
            <person name="Lorenzi H."/>
        </authorList>
    </citation>
    <scope>NUCLEOTIDE SEQUENCE [LARGE SCALE GENOMIC DNA]</scope>
    <source>
        <strain evidence="3">p89</strain>
    </source>
</reference>
<feature type="compositionally biased region" description="Polar residues" evidence="1">
    <location>
        <begin position="88"/>
        <end position="104"/>
    </location>
</feature>
<organism evidence="2 3">
    <name type="scientific">Toxoplasma gondii p89</name>
    <dbReference type="NCBI Taxonomy" id="943119"/>
    <lineage>
        <taxon>Eukaryota</taxon>
        <taxon>Sar</taxon>
        <taxon>Alveolata</taxon>
        <taxon>Apicomplexa</taxon>
        <taxon>Conoidasida</taxon>
        <taxon>Coccidia</taxon>
        <taxon>Eucoccidiorida</taxon>
        <taxon>Eimeriorina</taxon>
        <taxon>Sarcocystidae</taxon>
        <taxon>Toxoplasma</taxon>
    </lineage>
</organism>
<dbReference type="AlphaFoldDB" id="A0A086J6S0"/>
<comment type="caution">
    <text evidence="2">The sequence shown here is derived from an EMBL/GenBank/DDBJ whole genome shotgun (WGS) entry which is preliminary data.</text>
</comment>
<feature type="compositionally biased region" description="Low complexity" evidence="1">
    <location>
        <begin position="140"/>
        <end position="153"/>
    </location>
</feature>
<dbReference type="OrthoDB" id="347695at2759"/>
<evidence type="ECO:0000313" key="2">
    <source>
        <dbReference type="EMBL" id="KFG27838.1"/>
    </source>
</evidence>
<dbReference type="EMBL" id="AEYI02002564">
    <property type="protein sequence ID" value="KFG27838.1"/>
    <property type="molecule type" value="Genomic_DNA"/>
</dbReference>
<protein>
    <submittedName>
        <fullName evidence="2">Uncharacterized protein</fullName>
    </submittedName>
</protein>
<dbReference type="Proteomes" id="UP000028828">
    <property type="component" value="Unassembled WGS sequence"/>
</dbReference>
<evidence type="ECO:0000313" key="3">
    <source>
        <dbReference type="Proteomes" id="UP000028828"/>
    </source>
</evidence>
<evidence type="ECO:0000256" key="1">
    <source>
        <dbReference type="SAM" id="MobiDB-lite"/>
    </source>
</evidence>
<dbReference type="VEuPathDB" id="ToxoDB:TGP89_307630"/>